<protein>
    <submittedName>
        <fullName evidence="3">Uncharacterized protein</fullName>
    </submittedName>
</protein>
<dbReference type="EMBL" id="OOIN01000017">
    <property type="protein sequence ID" value="SPO27365.1"/>
    <property type="molecule type" value="Genomic_DNA"/>
</dbReference>
<accession>A0A5C3EBG4</accession>
<proteinExistence type="predicted"/>
<keyword evidence="4" id="KW-1185">Reference proteome</keyword>
<feature type="region of interest" description="Disordered" evidence="1">
    <location>
        <begin position="64"/>
        <end position="114"/>
    </location>
</feature>
<feature type="signal peptide" evidence="2">
    <location>
        <begin position="1"/>
        <end position="21"/>
    </location>
</feature>
<evidence type="ECO:0000256" key="2">
    <source>
        <dbReference type="SAM" id="SignalP"/>
    </source>
</evidence>
<evidence type="ECO:0000313" key="3">
    <source>
        <dbReference type="EMBL" id="SPO27365.1"/>
    </source>
</evidence>
<dbReference type="Proteomes" id="UP000324022">
    <property type="component" value="Unassembled WGS sequence"/>
</dbReference>
<dbReference type="AlphaFoldDB" id="A0A5C3EBG4"/>
<feature type="compositionally biased region" description="Polar residues" evidence="1">
    <location>
        <begin position="105"/>
        <end position="114"/>
    </location>
</feature>
<evidence type="ECO:0000313" key="4">
    <source>
        <dbReference type="Proteomes" id="UP000324022"/>
    </source>
</evidence>
<organism evidence="3 4">
    <name type="scientific">Ustilago trichophora</name>
    <dbReference type="NCBI Taxonomy" id="86804"/>
    <lineage>
        <taxon>Eukaryota</taxon>
        <taxon>Fungi</taxon>
        <taxon>Dikarya</taxon>
        <taxon>Basidiomycota</taxon>
        <taxon>Ustilaginomycotina</taxon>
        <taxon>Ustilaginomycetes</taxon>
        <taxon>Ustilaginales</taxon>
        <taxon>Ustilaginaceae</taxon>
        <taxon>Ustilago</taxon>
    </lineage>
</organism>
<feature type="chain" id="PRO_5023109790" evidence="2">
    <location>
        <begin position="22"/>
        <end position="114"/>
    </location>
</feature>
<reference evidence="3 4" key="1">
    <citation type="submission" date="2018-03" db="EMBL/GenBank/DDBJ databases">
        <authorList>
            <person name="Guldener U."/>
        </authorList>
    </citation>
    <scope>NUCLEOTIDE SEQUENCE [LARGE SCALE GENOMIC DNA]</scope>
    <source>
        <strain evidence="3 4">NBRC100155</strain>
    </source>
</reference>
<gene>
    <name evidence="3" type="ORF">UTRI_10482</name>
</gene>
<evidence type="ECO:0000256" key="1">
    <source>
        <dbReference type="SAM" id="MobiDB-lite"/>
    </source>
</evidence>
<sequence>MRISFIVVLVAIFGGAATVSSAPLAWKAAEEAAKDVGSRAGSSASVDDLSEIFARLRPITAPKATKEELEADAAAYRAPRHADRSHSAWSDYQQAGKRTRAPETPRSSGSRTKH</sequence>
<name>A0A5C3EBG4_9BASI</name>
<keyword evidence="2" id="KW-0732">Signal</keyword>